<accession>A0ABM1Y9G9</accession>
<dbReference type="InterPro" id="IPR021109">
    <property type="entry name" value="Peptidase_aspartic_dom_sf"/>
</dbReference>
<dbReference type="InterPro" id="IPR005312">
    <property type="entry name" value="DUF1759"/>
</dbReference>
<feature type="compositionally biased region" description="Low complexity" evidence="2">
    <location>
        <begin position="1717"/>
        <end position="1727"/>
    </location>
</feature>
<dbReference type="Pfam" id="PF05380">
    <property type="entry name" value="Peptidase_A17"/>
    <property type="match status" value="1"/>
</dbReference>
<dbReference type="Gene3D" id="2.40.70.10">
    <property type="entry name" value="Acid Proteases"/>
    <property type="match status" value="1"/>
</dbReference>
<dbReference type="PANTHER" id="PTHR47331">
    <property type="entry name" value="PHD-TYPE DOMAIN-CONTAINING PROTEIN"/>
    <property type="match status" value="1"/>
</dbReference>
<feature type="compositionally biased region" description="Polar residues" evidence="2">
    <location>
        <begin position="1728"/>
        <end position="1738"/>
    </location>
</feature>
<dbReference type="InterPro" id="IPR001878">
    <property type="entry name" value="Znf_CCHC"/>
</dbReference>
<dbReference type="SUPFAM" id="SSF53098">
    <property type="entry name" value="Ribonuclease H-like"/>
    <property type="match status" value="1"/>
</dbReference>
<evidence type="ECO:0000256" key="1">
    <source>
        <dbReference type="PROSITE-ProRule" id="PRU00047"/>
    </source>
</evidence>
<dbReference type="GeneID" id="134286099"/>
<reference evidence="5" key="2">
    <citation type="submission" date="2025-05" db="UniProtKB">
        <authorList>
            <consortium name="EnsemblMetazoa"/>
        </authorList>
    </citation>
    <scope>IDENTIFICATION</scope>
    <source>
        <strain evidence="5">Foshan</strain>
    </source>
</reference>
<dbReference type="InterPro" id="IPR012337">
    <property type="entry name" value="RNaseH-like_sf"/>
</dbReference>
<dbReference type="InterPro" id="IPR036397">
    <property type="entry name" value="RNaseH_sf"/>
</dbReference>
<keyword evidence="6" id="KW-1185">Reference proteome</keyword>
<organism evidence="5 6">
    <name type="scientific">Aedes albopictus</name>
    <name type="common">Asian tiger mosquito</name>
    <name type="synonym">Stegomyia albopicta</name>
    <dbReference type="NCBI Taxonomy" id="7160"/>
    <lineage>
        <taxon>Eukaryota</taxon>
        <taxon>Metazoa</taxon>
        <taxon>Ecdysozoa</taxon>
        <taxon>Arthropoda</taxon>
        <taxon>Hexapoda</taxon>
        <taxon>Insecta</taxon>
        <taxon>Pterygota</taxon>
        <taxon>Neoptera</taxon>
        <taxon>Endopterygota</taxon>
        <taxon>Diptera</taxon>
        <taxon>Nematocera</taxon>
        <taxon>Culicoidea</taxon>
        <taxon>Culicidae</taxon>
        <taxon>Culicinae</taxon>
        <taxon>Aedini</taxon>
        <taxon>Aedes</taxon>
        <taxon>Stegomyia</taxon>
    </lineage>
</organism>
<dbReference type="EnsemblMetazoa" id="AALFPA23_007017.R9299">
    <property type="protein sequence ID" value="AALFPA23_007017.P9299"/>
    <property type="gene ID" value="AALFPA23_007017"/>
</dbReference>
<feature type="region of interest" description="Disordered" evidence="2">
    <location>
        <begin position="1"/>
        <end position="20"/>
    </location>
</feature>
<dbReference type="InterPro" id="IPR001584">
    <property type="entry name" value="Integrase_cat-core"/>
</dbReference>
<evidence type="ECO:0000259" key="3">
    <source>
        <dbReference type="PROSITE" id="PS50158"/>
    </source>
</evidence>
<dbReference type="Proteomes" id="UP000069940">
    <property type="component" value="Unassembled WGS sequence"/>
</dbReference>
<protein>
    <recommendedName>
        <fullName evidence="7">Endonuclease</fullName>
    </recommendedName>
</protein>
<evidence type="ECO:0000259" key="4">
    <source>
        <dbReference type="PROSITE" id="PS50994"/>
    </source>
</evidence>
<keyword evidence="1" id="KW-0863">Zinc-finger</keyword>
<name>A0ABM1Y9G9_AEDAL</name>
<dbReference type="SMART" id="SM00343">
    <property type="entry name" value="ZnF_C2HC"/>
    <property type="match status" value="1"/>
</dbReference>
<dbReference type="Gene3D" id="4.10.60.10">
    <property type="entry name" value="Zinc finger, CCHC-type"/>
    <property type="match status" value="1"/>
</dbReference>
<evidence type="ECO:0000313" key="5">
    <source>
        <dbReference type="EnsemblMetazoa" id="AALFPA23_007017.P9299"/>
    </source>
</evidence>
<evidence type="ECO:0000313" key="6">
    <source>
        <dbReference type="Proteomes" id="UP000069940"/>
    </source>
</evidence>
<sequence>MRTEGYPSPSSSSSSSSSSSVVVVDECVWRGSSGKDIATIAAPPPPVPSAAWVRCQPGATVPHISHNAVQCQVPLVIQQIPPLIVDMSAAERKLRGLKNRKRSILSSLAGVRNFVNNYQDDRDKREVPVRLENLMDLWTEYNSVQGELDMLEESDEALETYLKERTEVEKLYYIAKGTLLQLHQTEPAPARADTNQVSHLKLPNIKLPVFDGNFETWLNFHDLFVSLVHTSTSLSTIQKFYYLRSSLAGEALKLIQTIPISNEQYPVAWNLLVNHYQNDRRLKRTYVQSLFEFPCLKRETAVELHSLIEKFQANVKVLKQLGERTEHWDVLLIHLLSTRLDSVTRRDWEEYAEANNVNKFQQLIEFLQRRVNVLETVGGRSVETSVSVKKFNAPRAANHGASQFGSWQCPACPGKHPLYACGEFFKMTADEKEQQVRRNRLCRNCLRRGHMAKECPSESSCRKCRGRHHTLLCYATRPEGSSQSAAVAHSNQTSSNDEPLSSTPAAHTGITSCTSRDISRTTVLLATAIIVMVDNSGNEHPVRALLDSGSECCFATERLAQRMQISRSRVNLPIAGIGEAATEVRCKFQSTIKSRISNYSATIETFVLPKVTVDLPSISVDASSWSLPTGIQLADPSFYQSGTIDVVLGAEVFFDLFSVAGRISLGESLPCLVNSVFGWIISGKTSQGQSRPSIVCNVATTAELQRNMERFWAIEDDSAIVPSAAEAYCEKFFSETTVRGEDGRYMVRVPFKEDVLRKVDRNKRTAYHRFRLIENRLGRDQQLADEYTKFMDEYEELGHMERIENMEAVSGPAYYIPHHPVIKEDSTTTKVRVVFDASCKSASGVSLNDAMLVGPVVQEDLRAITMRSRLHPIMLIADVAKIRNATPKMGEQLVSIPPANRAIEPSVDFAKDQSIKTLGLHWEPGSDQLKYVVPEASGVLNTVVTKRSSLSSIAKLFDPLGLVGPVVVVAKVFMQALWGLKDENNKPYDWDTELPDEMKRRWTEYCSELPRLNQLRIDRFVLLPDSTSAELHFFSDASLTAYGTCAYIRSSNACGTVKIALLTSRSKVAPLKQQSIPRLELCGALLAAELYCKVSAALRISSKAYFWVDSTTVLSWLKATPSTWSTFVGNRVSKIQQMTENCEWNHIAGHENPADIISRGLPAADLIQSQQWWQGPPWLQNDKETWPVQVSEGIDQEATKEARKTALATTSPLPTFVEEYVGRFSNYQNMLRITAYWRRYFSNLRLPKTKRIVLSPLSTAEIRGAELALIRLVQKDSFPVELKAVRAKQAISSHSRLRWFHPIIDKDNILRIGGRLDRSVQPFDSRHQILLPGSHPFTELLVRSQHERLLHAAAQLLTNTLRLRFWILGSRNVSRRIVHKCVTCFRAKPKAIQQFMAELPSQRVTASRPFSIVGIDFWGPIYLKPRHRRDAPPKAYVSVFVCFSTKAVHLELVVDLSTAKFLQAFRRFVSRRGLCSDVYTDNGKNFVGSANELRKLLRAEEFRHAIASECVSSGIRWHFNPPRGSHFGGLWEAAIKSAQKHFVRVLGDRKLAFDDMETLLVQIEGCLNSRPLTKLSDDPSDLHALTPGHFLVGTSLQSVPDVDYESTPMNRLHQWQQIQKMLQDVWKRWHVEYLQMLQPRSKWIKPPVELKENQVVVIVDENQPPMRWPLARIHELHPGRDGVVRVVTLQTGSGRLTRPVAKICVLPVLAPNDEESSSTIETSSQSTLDTLSAASRST</sequence>
<reference evidence="6" key="1">
    <citation type="journal article" date="2015" name="Proc. Natl. Acad. Sci. U.S.A.">
        <title>Genome sequence of the Asian Tiger mosquito, Aedes albopictus, reveals insights into its biology, genetics, and evolution.</title>
        <authorList>
            <person name="Chen X.G."/>
            <person name="Jiang X."/>
            <person name="Gu J."/>
            <person name="Xu M."/>
            <person name="Wu Y."/>
            <person name="Deng Y."/>
            <person name="Zhang C."/>
            <person name="Bonizzoni M."/>
            <person name="Dermauw W."/>
            <person name="Vontas J."/>
            <person name="Armbruster P."/>
            <person name="Huang X."/>
            <person name="Yang Y."/>
            <person name="Zhang H."/>
            <person name="He W."/>
            <person name="Peng H."/>
            <person name="Liu Y."/>
            <person name="Wu K."/>
            <person name="Chen J."/>
            <person name="Lirakis M."/>
            <person name="Topalis P."/>
            <person name="Van Leeuwen T."/>
            <person name="Hall A.B."/>
            <person name="Jiang X."/>
            <person name="Thorpe C."/>
            <person name="Mueller R.L."/>
            <person name="Sun C."/>
            <person name="Waterhouse R.M."/>
            <person name="Yan G."/>
            <person name="Tu Z.J."/>
            <person name="Fang X."/>
            <person name="James A.A."/>
        </authorList>
    </citation>
    <scope>NUCLEOTIDE SEQUENCE [LARGE SCALE GENOMIC DNA]</scope>
    <source>
        <strain evidence="6">Foshan</strain>
    </source>
</reference>
<feature type="region of interest" description="Disordered" evidence="2">
    <location>
        <begin position="484"/>
        <end position="507"/>
    </location>
</feature>
<evidence type="ECO:0000256" key="2">
    <source>
        <dbReference type="SAM" id="MobiDB-lite"/>
    </source>
</evidence>
<dbReference type="Gene3D" id="3.30.420.10">
    <property type="entry name" value="Ribonuclease H-like superfamily/Ribonuclease H"/>
    <property type="match status" value="1"/>
</dbReference>
<feature type="domain" description="Integrase catalytic" evidence="4">
    <location>
        <begin position="1405"/>
        <end position="1595"/>
    </location>
</feature>
<dbReference type="PROSITE" id="PS50994">
    <property type="entry name" value="INTEGRASE"/>
    <property type="match status" value="1"/>
</dbReference>
<feature type="region of interest" description="Disordered" evidence="2">
    <location>
        <begin position="1714"/>
        <end position="1738"/>
    </location>
</feature>
<proteinExistence type="predicted"/>
<dbReference type="PROSITE" id="PS50158">
    <property type="entry name" value="ZF_CCHC"/>
    <property type="match status" value="1"/>
</dbReference>
<feature type="compositionally biased region" description="Low complexity" evidence="2">
    <location>
        <begin position="7"/>
        <end position="20"/>
    </location>
</feature>
<evidence type="ECO:0008006" key="7">
    <source>
        <dbReference type="Google" id="ProtNLM"/>
    </source>
</evidence>
<dbReference type="RefSeq" id="XP_062703652.1">
    <property type="nucleotide sequence ID" value="XM_062847668.1"/>
</dbReference>
<dbReference type="Pfam" id="PF03564">
    <property type="entry name" value="DUF1759"/>
    <property type="match status" value="1"/>
</dbReference>
<dbReference type="Pfam" id="PF18701">
    <property type="entry name" value="DUF5641"/>
    <property type="match status" value="1"/>
</dbReference>
<keyword evidence="1" id="KW-0862">Zinc</keyword>
<feature type="domain" description="CCHC-type" evidence="3">
    <location>
        <begin position="442"/>
        <end position="457"/>
    </location>
</feature>
<dbReference type="InterPro" id="IPR008042">
    <property type="entry name" value="Retrotrans_Pao"/>
</dbReference>
<keyword evidence="1" id="KW-0479">Metal-binding</keyword>
<dbReference type="InterPro" id="IPR040676">
    <property type="entry name" value="DUF5641"/>
</dbReference>